<dbReference type="STRING" id="1286106.MPL1_09300"/>
<dbReference type="PATRIC" id="fig|1286106.3.peg.1867"/>
<dbReference type="AlphaFoldDB" id="M7PQD1"/>
<keyword evidence="2" id="KW-0732">Signal</keyword>
<dbReference type="InterPro" id="IPR030829">
    <property type="entry name" value="SoxH-rel_PQQ_2"/>
</dbReference>
<dbReference type="GO" id="GO:0016787">
    <property type="term" value="F:hydrolase activity"/>
    <property type="evidence" value="ECO:0007669"/>
    <property type="project" value="UniProtKB-KW"/>
</dbReference>
<protein>
    <submittedName>
        <fullName evidence="4">Zn-dependent hydrolase</fullName>
    </submittedName>
</protein>
<dbReference type="CDD" id="cd16282">
    <property type="entry name" value="metallo-hydrolase-like_MBL-fold"/>
    <property type="match status" value="1"/>
</dbReference>
<evidence type="ECO:0000259" key="3">
    <source>
        <dbReference type="SMART" id="SM00849"/>
    </source>
</evidence>
<dbReference type="Gene3D" id="3.60.15.10">
    <property type="entry name" value="Ribonuclease Z/Hydroxyacylglutathione hydrolase-like"/>
    <property type="match status" value="1"/>
</dbReference>
<feature type="signal peptide" evidence="2">
    <location>
        <begin position="1"/>
        <end position="24"/>
    </location>
</feature>
<proteinExistence type="inferred from homology"/>
<feature type="domain" description="Metallo-beta-lactamase" evidence="3">
    <location>
        <begin position="58"/>
        <end position="243"/>
    </location>
</feature>
<dbReference type="PANTHER" id="PTHR42951:SF4">
    <property type="entry name" value="ACYL-COENZYME A THIOESTERASE MBLAC2"/>
    <property type="match status" value="1"/>
</dbReference>
<dbReference type="SUPFAM" id="SSF56281">
    <property type="entry name" value="Metallo-hydrolase/oxidoreductase"/>
    <property type="match status" value="1"/>
</dbReference>
<accession>M7PQD1</accession>
<sequence>MLAIVNKTYFFTLLLLIPALHGCAETEATDYPLTAAAEGIYFHQGAHEEATPDNHGAIANIGFIVGESCVAVVDTGGSYLEGQQLRNAIRNITETPICYVINTHVHPDHVFGNAAFLEDNPVFIAHQRAPAALAGRQPFYEESFQELLGDAWQGTEFIPASKLVNIDQPLELDLGGRIIKLESYPTAHTDHDLTVLDKKTRTLWTGDLLFVDRTPALDGSINGWLDAMQHLLKIDVEVMIPGHGPISYQGDKTALESQIRYFEAIREGVRSIINDLGTIEEAIREVAVDEADNWLMFEEYHRRNVTAAFVELEWE</sequence>
<dbReference type="InterPro" id="IPR001279">
    <property type="entry name" value="Metallo-B-lactamas"/>
</dbReference>
<evidence type="ECO:0000313" key="4">
    <source>
        <dbReference type="EMBL" id="EMR12664.1"/>
    </source>
</evidence>
<comment type="similarity">
    <text evidence="1">Belongs to the metallo-beta-lactamase superfamily. Class-B beta-lactamase family.</text>
</comment>
<keyword evidence="5" id="KW-1185">Reference proteome</keyword>
<evidence type="ECO:0000256" key="1">
    <source>
        <dbReference type="ARBA" id="ARBA00005250"/>
    </source>
</evidence>
<feature type="chain" id="PRO_5004082950" evidence="2">
    <location>
        <begin position="25"/>
        <end position="315"/>
    </location>
</feature>
<dbReference type="EMBL" id="APHR01000048">
    <property type="protein sequence ID" value="EMR12664.1"/>
    <property type="molecule type" value="Genomic_DNA"/>
</dbReference>
<keyword evidence="4" id="KW-0378">Hydrolase</keyword>
<gene>
    <name evidence="4" type="ORF">MPL1_09300</name>
</gene>
<evidence type="ECO:0000313" key="5">
    <source>
        <dbReference type="Proteomes" id="UP000012019"/>
    </source>
</evidence>
<dbReference type="PANTHER" id="PTHR42951">
    <property type="entry name" value="METALLO-BETA-LACTAMASE DOMAIN-CONTAINING"/>
    <property type="match status" value="1"/>
</dbReference>
<evidence type="ECO:0000256" key="2">
    <source>
        <dbReference type="SAM" id="SignalP"/>
    </source>
</evidence>
<dbReference type="GO" id="GO:0017001">
    <property type="term" value="P:antibiotic catabolic process"/>
    <property type="evidence" value="ECO:0007669"/>
    <property type="project" value="UniProtKB-ARBA"/>
</dbReference>
<dbReference type="SMART" id="SM00849">
    <property type="entry name" value="Lactamase_B"/>
    <property type="match status" value="1"/>
</dbReference>
<dbReference type="Proteomes" id="UP000012019">
    <property type="component" value="Unassembled WGS sequence"/>
</dbReference>
<dbReference type="eggNOG" id="COG0491">
    <property type="taxonomic scope" value="Bacteria"/>
</dbReference>
<dbReference type="Pfam" id="PF00753">
    <property type="entry name" value="Lactamase_B"/>
    <property type="match status" value="1"/>
</dbReference>
<comment type="caution">
    <text evidence="4">The sequence shown here is derived from an EMBL/GenBank/DDBJ whole genome shotgun (WGS) entry which is preliminary data.</text>
</comment>
<organism evidence="4 5">
    <name type="scientific">Methylophaga lonarensis MPL</name>
    <dbReference type="NCBI Taxonomy" id="1286106"/>
    <lineage>
        <taxon>Bacteria</taxon>
        <taxon>Pseudomonadati</taxon>
        <taxon>Pseudomonadota</taxon>
        <taxon>Gammaproteobacteria</taxon>
        <taxon>Thiotrichales</taxon>
        <taxon>Piscirickettsiaceae</taxon>
        <taxon>Methylophaga</taxon>
    </lineage>
</organism>
<name>M7PQD1_9GAMM</name>
<dbReference type="InterPro" id="IPR036866">
    <property type="entry name" value="RibonucZ/Hydroxyglut_hydro"/>
</dbReference>
<reference evidence="4 5" key="1">
    <citation type="journal article" date="2013" name="Genome Announc.">
        <title>Draft Genome Sequence of Methylophaga lonarensis MPLT, a Haloalkaliphilic (Non-Methane-Utilizing) Methylotroph.</title>
        <authorList>
            <person name="Shetty S.A."/>
            <person name="Marathe N.P."/>
            <person name="Munot H."/>
            <person name="Antony C.P."/>
            <person name="Dhotre D.P."/>
            <person name="Murrell J.C."/>
            <person name="Shouche Y.S."/>
        </authorList>
    </citation>
    <scope>NUCLEOTIDE SEQUENCE [LARGE SCALE GENOMIC DNA]</scope>
    <source>
        <strain evidence="4 5">MPL</strain>
    </source>
</reference>
<dbReference type="NCBIfam" id="TIGR04559">
    <property type="entry name" value="SoxH_rel_PQQ_2"/>
    <property type="match status" value="1"/>
</dbReference>
<dbReference type="InterPro" id="IPR050855">
    <property type="entry name" value="NDM-1-like"/>
</dbReference>